<organism evidence="1 2">
    <name type="scientific">Stentor coeruleus</name>
    <dbReference type="NCBI Taxonomy" id="5963"/>
    <lineage>
        <taxon>Eukaryota</taxon>
        <taxon>Sar</taxon>
        <taxon>Alveolata</taxon>
        <taxon>Ciliophora</taxon>
        <taxon>Postciliodesmatophora</taxon>
        <taxon>Heterotrichea</taxon>
        <taxon>Heterotrichida</taxon>
        <taxon>Stentoridae</taxon>
        <taxon>Stentor</taxon>
    </lineage>
</organism>
<dbReference type="AlphaFoldDB" id="A0A1R2B2E0"/>
<comment type="caution">
    <text evidence="1">The sequence shown here is derived from an EMBL/GenBank/DDBJ whole genome shotgun (WGS) entry which is preliminary data.</text>
</comment>
<evidence type="ECO:0000313" key="2">
    <source>
        <dbReference type="Proteomes" id="UP000187209"/>
    </source>
</evidence>
<dbReference type="Gene3D" id="1.10.238.10">
    <property type="entry name" value="EF-hand"/>
    <property type="match status" value="1"/>
</dbReference>
<proteinExistence type="predicted"/>
<dbReference type="InterPro" id="IPR011992">
    <property type="entry name" value="EF-hand-dom_pair"/>
</dbReference>
<keyword evidence="2" id="KW-1185">Reference proteome</keyword>
<gene>
    <name evidence="1" type="ORF">SteCoe_31162</name>
</gene>
<protein>
    <recommendedName>
        <fullName evidence="3">EF-hand domain-containing protein</fullName>
    </recommendedName>
</protein>
<accession>A0A1R2B2E0</accession>
<reference evidence="1 2" key="1">
    <citation type="submission" date="2016-11" db="EMBL/GenBank/DDBJ databases">
        <title>The macronuclear genome of Stentor coeruleus: a giant cell with tiny introns.</title>
        <authorList>
            <person name="Slabodnick M."/>
            <person name="Ruby J.G."/>
            <person name="Reiff S.B."/>
            <person name="Swart E.C."/>
            <person name="Gosai S."/>
            <person name="Prabakaran S."/>
            <person name="Witkowska E."/>
            <person name="Larue G.E."/>
            <person name="Fisher S."/>
            <person name="Freeman R.M."/>
            <person name="Gunawardena J."/>
            <person name="Chu W."/>
            <person name="Stover N.A."/>
            <person name="Gregory B.D."/>
            <person name="Nowacki M."/>
            <person name="Derisi J."/>
            <person name="Roy S.W."/>
            <person name="Marshall W.F."/>
            <person name="Sood P."/>
        </authorList>
    </citation>
    <scope>NUCLEOTIDE SEQUENCE [LARGE SCALE GENOMIC DNA]</scope>
    <source>
        <strain evidence="1">WM001</strain>
    </source>
</reference>
<dbReference type="Proteomes" id="UP000187209">
    <property type="component" value="Unassembled WGS sequence"/>
</dbReference>
<name>A0A1R2B2E0_9CILI</name>
<evidence type="ECO:0000313" key="1">
    <source>
        <dbReference type="EMBL" id="OMJ70790.1"/>
    </source>
</evidence>
<evidence type="ECO:0008006" key="3">
    <source>
        <dbReference type="Google" id="ProtNLM"/>
    </source>
</evidence>
<dbReference type="OrthoDB" id="322184at2759"/>
<dbReference type="EMBL" id="MPUH01001054">
    <property type="protein sequence ID" value="OMJ70790.1"/>
    <property type="molecule type" value="Genomic_DNA"/>
</dbReference>
<dbReference type="SUPFAM" id="SSF47473">
    <property type="entry name" value="EF-hand"/>
    <property type="match status" value="1"/>
</dbReference>
<sequence>MGCRRSRAFYATTSVENTEVLRFENTWNVHKIPFQELEAICRRSTTASFDKILSMLMSTFNLSIPLDLFEKSSITHGEFLSFFIMLGKGTNKEKNLALWYMFDSNFDRNLEKSDFKKLLKTIIRPSVEVTVKYYVNKMSSNLMSAWYQQLTERIESLEIRLLKHFLGENESISLENYMVKCEEMPLGMICSISALRTQLEHTQVIPTRFANPFKTMKVTKLTS</sequence>